<keyword evidence="1" id="KW-0479">Metal-binding</keyword>
<dbReference type="InterPro" id="IPR001878">
    <property type="entry name" value="Znf_CCHC"/>
</dbReference>
<feature type="region of interest" description="Disordered" evidence="2">
    <location>
        <begin position="58"/>
        <end position="78"/>
    </location>
</feature>
<keyword evidence="1" id="KW-0862">Zinc</keyword>
<dbReference type="GO" id="GO:0008270">
    <property type="term" value="F:zinc ion binding"/>
    <property type="evidence" value="ECO:0007669"/>
    <property type="project" value="UniProtKB-KW"/>
</dbReference>
<dbReference type="Proteomes" id="UP000265520">
    <property type="component" value="Unassembled WGS sequence"/>
</dbReference>
<feature type="non-terminal residue" evidence="4">
    <location>
        <position position="78"/>
    </location>
</feature>
<keyword evidence="1" id="KW-0863">Zinc-finger</keyword>
<dbReference type="PROSITE" id="PS50158">
    <property type="entry name" value="ZF_CCHC"/>
    <property type="match status" value="1"/>
</dbReference>
<protein>
    <recommendedName>
        <fullName evidence="3">CCHC-type domain-containing protein</fullName>
    </recommendedName>
</protein>
<organism evidence="4 5">
    <name type="scientific">Trifolium medium</name>
    <dbReference type="NCBI Taxonomy" id="97028"/>
    <lineage>
        <taxon>Eukaryota</taxon>
        <taxon>Viridiplantae</taxon>
        <taxon>Streptophyta</taxon>
        <taxon>Embryophyta</taxon>
        <taxon>Tracheophyta</taxon>
        <taxon>Spermatophyta</taxon>
        <taxon>Magnoliopsida</taxon>
        <taxon>eudicotyledons</taxon>
        <taxon>Gunneridae</taxon>
        <taxon>Pentapetalae</taxon>
        <taxon>rosids</taxon>
        <taxon>fabids</taxon>
        <taxon>Fabales</taxon>
        <taxon>Fabaceae</taxon>
        <taxon>Papilionoideae</taxon>
        <taxon>50 kb inversion clade</taxon>
        <taxon>NPAAA clade</taxon>
        <taxon>Hologalegina</taxon>
        <taxon>IRL clade</taxon>
        <taxon>Trifolieae</taxon>
        <taxon>Trifolium</taxon>
    </lineage>
</organism>
<proteinExistence type="predicted"/>
<evidence type="ECO:0000259" key="3">
    <source>
        <dbReference type="PROSITE" id="PS50158"/>
    </source>
</evidence>
<sequence length="78" mass="9132">MSNHMSQHSVQQRNQKADHMSQHHAQHVAPQYKEYKGPFRRCDFCGKSGHIMSQCFKAHGYPQKPKSPKQNKKEIQTQ</sequence>
<evidence type="ECO:0000313" key="5">
    <source>
        <dbReference type="Proteomes" id="UP000265520"/>
    </source>
</evidence>
<comment type="caution">
    <text evidence="4">The sequence shown here is derived from an EMBL/GenBank/DDBJ whole genome shotgun (WGS) entry which is preliminary data.</text>
</comment>
<dbReference type="EMBL" id="LXQA010382209">
    <property type="protein sequence ID" value="MCI48138.1"/>
    <property type="molecule type" value="Genomic_DNA"/>
</dbReference>
<dbReference type="GO" id="GO:0003676">
    <property type="term" value="F:nucleic acid binding"/>
    <property type="evidence" value="ECO:0007669"/>
    <property type="project" value="InterPro"/>
</dbReference>
<evidence type="ECO:0000256" key="2">
    <source>
        <dbReference type="SAM" id="MobiDB-lite"/>
    </source>
</evidence>
<feature type="compositionally biased region" description="Polar residues" evidence="2">
    <location>
        <begin position="1"/>
        <end position="14"/>
    </location>
</feature>
<feature type="domain" description="CCHC-type" evidence="3">
    <location>
        <begin position="40"/>
        <end position="55"/>
    </location>
</feature>
<name>A0A392SGX0_9FABA</name>
<evidence type="ECO:0000313" key="4">
    <source>
        <dbReference type="EMBL" id="MCI48138.1"/>
    </source>
</evidence>
<reference evidence="4 5" key="1">
    <citation type="journal article" date="2018" name="Front. Plant Sci.">
        <title>Red Clover (Trifolium pratense) and Zigzag Clover (T. medium) - A Picture of Genomic Similarities and Differences.</title>
        <authorList>
            <person name="Dluhosova J."/>
            <person name="Istvanek J."/>
            <person name="Nedelnik J."/>
            <person name="Repkova J."/>
        </authorList>
    </citation>
    <scope>NUCLEOTIDE SEQUENCE [LARGE SCALE GENOMIC DNA]</scope>
    <source>
        <strain evidence="5">cv. 10/8</strain>
        <tissue evidence="4">Leaf</tissue>
    </source>
</reference>
<dbReference type="AlphaFoldDB" id="A0A392SGX0"/>
<feature type="region of interest" description="Disordered" evidence="2">
    <location>
        <begin position="1"/>
        <end position="32"/>
    </location>
</feature>
<evidence type="ECO:0000256" key="1">
    <source>
        <dbReference type="PROSITE-ProRule" id="PRU00047"/>
    </source>
</evidence>
<accession>A0A392SGX0</accession>
<keyword evidence="5" id="KW-1185">Reference proteome</keyword>